<name>A0A4R6INQ3_9SPHI</name>
<comment type="caution">
    <text evidence="2">The sequence shown here is derived from an EMBL/GenBank/DDBJ whole genome shotgun (WGS) entry which is preliminary data.</text>
</comment>
<dbReference type="RefSeq" id="WP_133551395.1">
    <property type="nucleotide sequence ID" value="NZ_SNWM01000001.1"/>
</dbReference>
<protein>
    <submittedName>
        <fullName evidence="2">Uncharacterized protein</fullName>
    </submittedName>
</protein>
<dbReference type="EMBL" id="SNWM01000001">
    <property type="protein sequence ID" value="TDO23853.1"/>
    <property type="molecule type" value="Genomic_DNA"/>
</dbReference>
<proteinExistence type="predicted"/>
<evidence type="ECO:0000313" key="2">
    <source>
        <dbReference type="EMBL" id="TDO23853.1"/>
    </source>
</evidence>
<keyword evidence="3" id="KW-1185">Reference proteome</keyword>
<accession>A0A4R6INQ3</accession>
<feature type="transmembrane region" description="Helical" evidence="1">
    <location>
        <begin position="77"/>
        <end position="99"/>
    </location>
</feature>
<keyword evidence="1" id="KW-0812">Transmembrane</keyword>
<evidence type="ECO:0000313" key="3">
    <source>
        <dbReference type="Proteomes" id="UP000295499"/>
    </source>
</evidence>
<dbReference type="AlphaFoldDB" id="A0A4R6INQ3"/>
<keyword evidence="1" id="KW-1133">Transmembrane helix</keyword>
<organism evidence="2 3">
    <name type="scientific">Pedobacter duraquae</name>
    <dbReference type="NCBI Taxonomy" id="425511"/>
    <lineage>
        <taxon>Bacteria</taxon>
        <taxon>Pseudomonadati</taxon>
        <taxon>Bacteroidota</taxon>
        <taxon>Sphingobacteriia</taxon>
        <taxon>Sphingobacteriales</taxon>
        <taxon>Sphingobacteriaceae</taxon>
        <taxon>Pedobacter</taxon>
    </lineage>
</organism>
<dbReference type="Proteomes" id="UP000295499">
    <property type="component" value="Unassembled WGS sequence"/>
</dbReference>
<dbReference type="OrthoDB" id="674805at2"/>
<keyword evidence="1" id="KW-0472">Membrane</keyword>
<feature type="transmembrane region" description="Helical" evidence="1">
    <location>
        <begin position="45"/>
        <end position="65"/>
    </location>
</feature>
<gene>
    <name evidence="2" type="ORF">CLV32_0138</name>
</gene>
<feature type="transmembrane region" description="Helical" evidence="1">
    <location>
        <begin position="6"/>
        <end position="24"/>
    </location>
</feature>
<sequence>MQSVSAYIISISIAFVFLLTAAFISTAIKFEGGSRPKDPQKRKTWFWILALLNPAVIFLLGYFVFIPDANIMVVNKYVSALGIGTAIGFLIYIVAGFVLSKIFKNGKLGHWF</sequence>
<reference evidence="2 3" key="1">
    <citation type="submission" date="2019-03" db="EMBL/GenBank/DDBJ databases">
        <title>Genomic Encyclopedia of Archaeal and Bacterial Type Strains, Phase II (KMG-II): from individual species to whole genera.</title>
        <authorList>
            <person name="Goeker M."/>
        </authorList>
    </citation>
    <scope>NUCLEOTIDE SEQUENCE [LARGE SCALE GENOMIC DNA]</scope>
    <source>
        <strain evidence="2 3">DSM 19034</strain>
    </source>
</reference>
<evidence type="ECO:0000256" key="1">
    <source>
        <dbReference type="SAM" id="Phobius"/>
    </source>
</evidence>